<feature type="transmembrane region" description="Helical" evidence="9">
    <location>
        <begin position="336"/>
        <end position="357"/>
    </location>
</feature>
<dbReference type="GO" id="GO:0005345">
    <property type="term" value="F:purine nucleobase transmembrane transporter activity"/>
    <property type="evidence" value="ECO:0007669"/>
    <property type="project" value="TreeGrafter"/>
</dbReference>
<keyword evidence="6 8" id="KW-1133">Transmembrane helix</keyword>
<keyword evidence="11" id="KW-1185">Reference proteome</keyword>
<evidence type="ECO:0000256" key="5">
    <source>
        <dbReference type="ARBA" id="ARBA00022692"/>
    </source>
</evidence>
<gene>
    <name evidence="10" type="ORF">GCM10010885_18630</name>
</gene>
<evidence type="ECO:0000256" key="4">
    <source>
        <dbReference type="ARBA" id="ARBA00022475"/>
    </source>
</evidence>
<keyword evidence="7 8" id="KW-0472">Membrane</keyword>
<keyword evidence="4 8" id="KW-1003">Cell membrane</keyword>
<accession>A0A917KH63</accession>
<dbReference type="InterPro" id="IPR006043">
    <property type="entry name" value="NCS2"/>
</dbReference>
<comment type="caution">
    <text evidence="10">The sequence shown here is derived from an EMBL/GenBank/DDBJ whole genome shotgun (WGS) entry which is preliminary data.</text>
</comment>
<keyword evidence="3 8" id="KW-0813">Transport</keyword>
<reference evidence="10" key="2">
    <citation type="submission" date="2020-09" db="EMBL/GenBank/DDBJ databases">
        <authorList>
            <person name="Sun Q."/>
            <person name="Ohkuma M."/>
        </authorList>
    </citation>
    <scope>NUCLEOTIDE SEQUENCE</scope>
    <source>
        <strain evidence="10">JCM 18487</strain>
    </source>
</reference>
<dbReference type="InterPro" id="IPR026033">
    <property type="entry name" value="Azg-like_bact_archaea"/>
</dbReference>
<evidence type="ECO:0000256" key="3">
    <source>
        <dbReference type="ARBA" id="ARBA00022448"/>
    </source>
</evidence>
<dbReference type="AlphaFoldDB" id="A0A917KH63"/>
<dbReference type="Pfam" id="PF00860">
    <property type="entry name" value="Xan_ur_permease"/>
    <property type="match status" value="1"/>
</dbReference>
<dbReference type="RefSeq" id="WP_188882665.1">
    <property type="nucleotide sequence ID" value="NZ_BMOY01000030.1"/>
</dbReference>
<feature type="transmembrane region" description="Helical" evidence="9">
    <location>
        <begin position="48"/>
        <end position="75"/>
    </location>
</feature>
<dbReference type="PIRSF" id="PIRSF005353">
    <property type="entry name" value="PbuG"/>
    <property type="match status" value="1"/>
</dbReference>
<dbReference type="PANTHER" id="PTHR43337">
    <property type="entry name" value="XANTHINE/URACIL PERMEASE C887.17-RELATED"/>
    <property type="match status" value="1"/>
</dbReference>
<evidence type="ECO:0000256" key="2">
    <source>
        <dbReference type="ARBA" id="ARBA00005697"/>
    </source>
</evidence>
<evidence type="ECO:0000256" key="6">
    <source>
        <dbReference type="ARBA" id="ARBA00022989"/>
    </source>
</evidence>
<feature type="transmembrane region" description="Helical" evidence="9">
    <location>
        <begin position="131"/>
        <end position="151"/>
    </location>
</feature>
<feature type="transmembrane region" description="Helical" evidence="9">
    <location>
        <begin position="212"/>
        <end position="235"/>
    </location>
</feature>
<keyword evidence="5 8" id="KW-0812">Transmembrane</keyword>
<comment type="similarity">
    <text evidence="2 8">Belongs to the nucleobase:cation symporter-2 (NCS2) (TC 2.A.40) family. Azg-like subfamily.</text>
</comment>
<comment type="subcellular location">
    <subcellularLocation>
        <location evidence="1 8">Cell membrane</location>
        <topology evidence="1 8">Multi-pass membrane protein</topology>
    </subcellularLocation>
</comment>
<dbReference type="EMBL" id="BMOY01000030">
    <property type="protein sequence ID" value="GGJ09782.1"/>
    <property type="molecule type" value="Genomic_DNA"/>
</dbReference>
<dbReference type="GO" id="GO:0005886">
    <property type="term" value="C:plasma membrane"/>
    <property type="evidence" value="ECO:0007669"/>
    <property type="project" value="UniProtKB-SubCell"/>
</dbReference>
<proteinExistence type="inferred from homology"/>
<evidence type="ECO:0000313" key="11">
    <source>
        <dbReference type="Proteomes" id="UP000637695"/>
    </source>
</evidence>
<evidence type="ECO:0000256" key="8">
    <source>
        <dbReference type="PIRNR" id="PIRNR005353"/>
    </source>
</evidence>
<feature type="transmembrane region" description="Helical" evidence="9">
    <location>
        <begin position="301"/>
        <end position="324"/>
    </location>
</feature>
<evidence type="ECO:0000313" key="10">
    <source>
        <dbReference type="EMBL" id="GGJ09782.1"/>
    </source>
</evidence>
<feature type="transmembrane region" description="Helical" evidence="9">
    <location>
        <begin position="186"/>
        <end position="205"/>
    </location>
</feature>
<feature type="transmembrane region" description="Helical" evidence="9">
    <location>
        <begin position="255"/>
        <end position="280"/>
    </location>
</feature>
<feature type="transmembrane region" description="Helical" evidence="9">
    <location>
        <begin position="95"/>
        <end position="119"/>
    </location>
</feature>
<name>A0A917KH63_9BACL</name>
<sequence>MEAFFQLRRYNTTVGREIVAGLTTFMTMAYILFVNPSILSATGMDPKAVFFATCVGAGIVTLLMGLIVNYPIALAPGMGLNAYFAVIAASNHGQMSWQTALGCVFISGIVFIILTITQIRQLLVKAVPDSLKYAITVGIGLFITIIGFKIGDLMGMQFTGSATTSYAPGSAIDNFSWLPVLGSLHSPQTVLTLIGLFITAVLLALRIPGAILLGILATTIIGIPMGVTNVSSLKHPQWFPDLSHLAVGKLDLAGVFHYGLISALFTFTFVELFDTFGTLVGTANKAGLLEGEEGQRRLGRAMLVDACGVSIGALLGTSTITAYVESGSGIAAGGRTGLTATTVGVLFLLSLFLAPIAGIIPDQATAPALIIVGILMMSAVRHIEWDNMALAIPAFLTIIAMPLTYSISNGIALGFTFFVVINAILWLAGRDHVKVHWLMVVIAILAGWRYIWLG</sequence>
<evidence type="ECO:0000256" key="9">
    <source>
        <dbReference type="SAM" id="Phobius"/>
    </source>
</evidence>
<feature type="transmembrane region" description="Helical" evidence="9">
    <location>
        <begin position="364"/>
        <end position="383"/>
    </location>
</feature>
<feature type="transmembrane region" description="Helical" evidence="9">
    <location>
        <begin position="435"/>
        <end position="452"/>
    </location>
</feature>
<feature type="transmembrane region" description="Helical" evidence="9">
    <location>
        <begin position="18"/>
        <end position="36"/>
    </location>
</feature>
<reference evidence="10" key="1">
    <citation type="journal article" date="2014" name="Int. J. Syst. Evol. Microbiol.">
        <title>Complete genome sequence of Corynebacterium casei LMG S-19264T (=DSM 44701T), isolated from a smear-ripened cheese.</title>
        <authorList>
            <consortium name="US DOE Joint Genome Institute (JGI-PGF)"/>
            <person name="Walter F."/>
            <person name="Albersmeier A."/>
            <person name="Kalinowski J."/>
            <person name="Ruckert C."/>
        </authorList>
    </citation>
    <scope>NUCLEOTIDE SEQUENCE</scope>
    <source>
        <strain evidence="10">JCM 18487</strain>
    </source>
</reference>
<dbReference type="InterPro" id="IPR045018">
    <property type="entry name" value="Azg-like"/>
</dbReference>
<evidence type="ECO:0000256" key="1">
    <source>
        <dbReference type="ARBA" id="ARBA00004651"/>
    </source>
</evidence>
<protein>
    <submittedName>
        <fullName evidence="10">Permease</fullName>
    </submittedName>
</protein>
<dbReference type="PANTHER" id="PTHR43337:SF1">
    <property type="entry name" value="XANTHINE_URACIL PERMEASE C887.17-RELATED"/>
    <property type="match status" value="1"/>
</dbReference>
<organism evidence="10 11">
    <name type="scientific">Alicyclobacillus cellulosilyticus</name>
    <dbReference type="NCBI Taxonomy" id="1003997"/>
    <lineage>
        <taxon>Bacteria</taxon>
        <taxon>Bacillati</taxon>
        <taxon>Bacillota</taxon>
        <taxon>Bacilli</taxon>
        <taxon>Bacillales</taxon>
        <taxon>Alicyclobacillaceae</taxon>
        <taxon>Alicyclobacillus</taxon>
    </lineage>
</organism>
<dbReference type="Proteomes" id="UP000637695">
    <property type="component" value="Unassembled WGS sequence"/>
</dbReference>
<evidence type="ECO:0000256" key="7">
    <source>
        <dbReference type="ARBA" id="ARBA00023136"/>
    </source>
</evidence>